<gene>
    <name evidence="2" type="ORF">SIL82_18775</name>
</gene>
<evidence type="ECO:0000313" key="3">
    <source>
        <dbReference type="Proteomes" id="UP001279660"/>
    </source>
</evidence>
<sequence length="51" mass="5274">MLLDHQPKNPRDAAARGVAKRPSGHTNGGMIRGPDQLAALANAGFIPAVIT</sequence>
<accession>A0ABU4PQ84</accession>
<dbReference type="EMBL" id="JAWXXV010000001">
    <property type="protein sequence ID" value="MDX5986308.1"/>
    <property type="molecule type" value="Genomic_DNA"/>
</dbReference>
<keyword evidence="3" id="KW-1185">Reference proteome</keyword>
<evidence type="ECO:0000256" key="1">
    <source>
        <dbReference type="SAM" id="MobiDB-lite"/>
    </source>
</evidence>
<dbReference type="Proteomes" id="UP001279660">
    <property type="component" value="Unassembled WGS sequence"/>
</dbReference>
<name>A0ABU4PQ84_9SPHN</name>
<reference evidence="2 3" key="1">
    <citation type="submission" date="2023-11" db="EMBL/GenBank/DDBJ databases">
        <title>MicrobeMod: A computational toolkit for identifying prokaryotic methylation and restriction-modification with nanopore sequencing.</title>
        <authorList>
            <person name="Crits-Christoph A."/>
            <person name="Kang S.C."/>
            <person name="Lee H."/>
            <person name="Ostrov N."/>
        </authorList>
    </citation>
    <scope>NUCLEOTIDE SEQUENCE [LARGE SCALE GENOMIC DNA]</scope>
    <source>
        <strain evidence="2 3">ATCC 14820</strain>
    </source>
</reference>
<comment type="caution">
    <text evidence="2">The sequence shown here is derived from an EMBL/GenBank/DDBJ whole genome shotgun (WGS) entry which is preliminary data.</text>
</comment>
<feature type="region of interest" description="Disordered" evidence="1">
    <location>
        <begin position="1"/>
        <end position="32"/>
    </location>
</feature>
<proteinExistence type="predicted"/>
<dbReference type="RefSeq" id="WP_010406425.1">
    <property type="nucleotide sequence ID" value="NZ_JAWXXV010000001.1"/>
</dbReference>
<protein>
    <submittedName>
        <fullName evidence="2">Uncharacterized protein</fullName>
    </submittedName>
</protein>
<organism evidence="2 3">
    <name type="scientific">Sphingomonas echinoides</name>
    <dbReference type="NCBI Taxonomy" id="59803"/>
    <lineage>
        <taxon>Bacteria</taxon>
        <taxon>Pseudomonadati</taxon>
        <taxon>Pseudomonadota</taxon>
        <taxon>Alphaproteobacteria</taxon>
        <taxon>Sphingomonadales</taxon>
        <taxon>Sphingomonadaceae</taxon>
        <taxon>Sphingomonas</taxon>
    </lineage>
</organism>
<evidence type="ECO:0000313" key="2">
    <source>
        <dbReference type="EMBL" id="MDX5986308.1"/>
    </source>
</evidence>
<feature type="compositionally biased region" description="Basic and acidic residues" evidence="1">
    <location>
        <begin position="1"/>
        <end position="14"/>
    </location>
</feature>